<sequence length="269" mass="31025">MHAQIVNHLTVKCLSLTVMMSFVLFIARITGANETIFLTNGEWPPFMSQTYKHYGAGSHIVTEAFALEGIEVTYVFLPWKRAMSEAKKGKYDGTILWSKNEERMQHFLLSDAVITLRTVFFHRKDYTFDWKTWNDLSGLTVGVTRGYFYGDGLKQAIEQNIVKADIANSDYLNFKKLLAKRIPLFVAEAEIGYEILATKFPATSRELITNHTRPLREAHWFLLISKRNEKAQYWINKFNQGLKKLKATGRYEKMMDDVITGEYSAPAKQ</sequence>
<evidence type="ECO:0000259" key="3">
    <source>
        <dbReference type="Pfam" id="PF00497"/>
    </source>
</evidence>
<dbReference type="EMBL" id="NDXW01000001">
    <property type="protein sequence ID" value="RDH46334.1"/>
    <property type="molecule type" value="Genomic_DNA"/>
</dbReference>
<dbReference type="Pfam" id="PF00497">
    <property type="entry name" value="SBP_bac_3"/>
    <property type="match status" value="1"/>
</dbReference>
<evidence type="ECO:0000256" key="2">
    <source>
        <dbReference type="ARBA" id="ARBA00022729"/>
    </source>
</evidence>
<feature type="domain" description="Solute-binding protein family 3/N-terminal" evidence="3">
    <location>
        <begin position="39"/>
        <end position="256"/>
    </location>
</feature>
<comment type="caution">
    <text evidence="4">The sequence shown here is derived from an EMBL/GenBank/DDBJ whole genome shotgun (WGS) entry which is preliminary data.</text>
</comment>
<keyword evidence="5" id="KW-1185">Reference proteome</keyword>
<organism evidence="4 5">
    <name type="scientific">Zooshikella ganghwensis</name>
    <dbReference type="NCBI Taxonomy" id="202772"/>
    <lineage>
        <taxon>Bacteria</taxon>
        <taxon>Pseudomonadati</taxon>
        <taxon>Pseudomonadota</taxon>
        <taxon>Gammaproteobacteria</taxon>
        <taxon>Oceanospirillales</taxon>
        <taxon>Zooshikellaceae</taxon>
        <taxon>Zooshikella</taxon>
    </lineage>
</organism>
<protein>
    <recommendedName>
        <fullName evidence="3">Solute-binding protein family 3/N-terminal domain-containing protein</fullName>
    </recommendedName>
</protein>
<proteinExistence type="inferred from homology"/>
<evidence type="ECO:0000313" key="5">
    <source>
        <dbReference type="Proteomes" id="UP000257039"/>
    </source>
</evidence>
<evidence type="ECO:0000256" key="1">
    <source>
        <dbReference type="ARBA" id="ARBA00010333"/>
    </source>
</evidence>
<dbReference type="InterPro" id="IPR001638">
    <property type="entry name" value="Solute-binding_3/MltF_N"/>
</dbReference>
<dbReference type="SUPFAM" id="SSF53850">
    <property type="entry name" value="Periplasmic binding protein-like II"/>
    <property type="match status" value="1"/>
</dbReference>
<reference evidence="4 5" key="1">
    <citation type="submission" date="2017-04" db="EMBL/GenBank/DDBJ databases">
        <title>Draft genome sequence of Zooshikella ganghwensis VG4 isolated from Red Sea sediments.</title>
        <authorList>
            <person name="Rehman Z."/>
            <person name="Alam I."/>
            <person name="Kamau A."/>
            <person name="Bajic V."/>
            <person name="Leiknes T."/>
        </authorList>
    </citation>
    <scope>NUCLEOTIDE SEQUENCE [LARGE SCALE GENOMIC DNA]</scope>
    <source>
        <strain evidence="4 5">VG4</strain>
    </source>
</reference>
<evidence type="ECO:0000313" key="4">
    <source>
        <dbReference type="EMBL" id="RDH46334.1"/>
    </source>
</evidence>
<keyword evidence="2" id="KW-0732">Signal</keyword>
<dbReference type="Gene3D" id="3.40.190.10">
    <property type="entry name" value="Periplasmic binding protein-like II"/>
    <property type="match status" value="2"/>
</dbReference>
<comment type="similarity">
    <text evidence="1">Belongs to the bacterial solute-binding protein 3 family.</text>
</comment>
<accession>A0A4P9VV78</accession>
<dbReference type="AlphaFoldDB" id="A0A4P9VV78"/>
<dbReference type="Proteomes" id="UP000257039">
    <property type="component" value="Unassembled WGS sequence"/>
</dbReference>
<dbReference type="PANTHER" id="PTHR35936">
    <property type="entry name" value="MEMBRANE-BOUND LYTIC MUREIN TRANSGLYCOSYLASE F"/>
    <property type="match status" value="1"/>
</dbReference>
<name>A0A4P9VV78_9GAMM</name>
<dbReference type="RefSeq" id="WP_094789110.1">
    <property type="nucleotide sequence ID" value="NZ_NDXW01000001.1"/>
</dbReference>
<gene>
    <name evidence="4" type="ORF">B9G39_24380</name>
</gene>
<dbReference type="PANTHER" id="PTHR35936:SF25">
    <property type="entry name" value="ABC TRANSPORTER SUBSTRATE-BINDING PROTEIN"/>
    <property type="match status" value="1"/>
</dbReference>